<evidence type="ECO:0000256" key="3">
    <source>
        <dbReference type="ARBA" id="ARBA00022989"/>
    </source>
</evidence>
<organism evidence="7 8">
    <name type="scientific">Saltatorellus ferox</name>
    <dbReference type="NCBI Taxonomy" id="2528018"/>
    <lineage>
        <taxon>Bacteria</taxon>
        <taxon>Pseudomonadati</taxon>
        <taxon>Planctomycetota</taxon>
        <taxon>Planctomycetia</taxon>
        <taxon>Planctomycetia incertae sedis</taxon>
        <taxon>Saltatorellus</taxon>
    </lineage>
</organism>
<dbReference type="NCBIfam" id="TIGR00945">
    <property type="entry name" value="tatC"/>
    <property type="match status" value="1"/>
</dbReference>
<evidence type="ECO:0000256" key="4">
    <source>
        <dbReference type="ARBA" id="ARBA00023136"/>
    </source>
</evidence>
<dbReference type="OrthoDB" id="9777044at2"/>
<comment type="similarity">
    <text evidence="5">Belongs to the TatC family.</text>
</comment>
<feature type="transmembrane region" description="Helical" evidence="5">
    <location>
        <begin position="35"/>
        <end position="52"/>
    </location>
</feature>
<comment type="subunit">
    <text evidence="5">Forms a complex with TatA.</text>
</comment>
<comment type="function">
    <text evidence="5">Part of the twin-arginine translocation (Tat) system that transports large folded proteins containing a characteristic twin-arginine motif in their signal peptide across membranes.</text>
</comment>
<keyword evidence="5" id="KW-1003">Cell membrane</keyword>
<comment type="subcellular location">
    <subcellularLocation>
        <location evidence="5">Cell membrane</location>
        <topology evidence="5">Multi-pass membrane protein</topology>
    </subcellularLocation>
    <subcellularLocation>
        <location evidence="1">Membrane</location>
        <topology evidence="1">Multi-pass membrane protein</topology>
    </subcellularLocation>
</comment>
<keyword evidence="5" id="KW-0813">Transport</keyword>
<dbReference type="RefSeq" id="WP_145201250.1">
    <property type="nucleotide sequence ID" value="NZ_CP036434.1"/>
</dbReference>
<feature type="compositionally biased region" description="Basic and acidic residues" evidence="6">
    <location>
        <begin position="8"/>
        <end position="21"/>
    </location>
</feature>
<feature type="transmembrane region" description="Helical" evidence="5">
    <location>
        <begin position="149"/>
        <end position="175"/>
    </location>
</feature>
<feature type="region of interest" description="Disordered" evidence="6">
    <location>
        <begin position="1"/>
        <end position="21"/>
    </location>
</feature>
<sequence length="333" mass="37529">MAPAETAQKPKGEGDSIDDSRMTLGEHLNELRVRVMRSALAFVVAVVVLYVYREPVMEFVRIPHSQAAERLNDDLKLYFVRELASNPEEEWEEYFSLPELEVPHGDAEFSPEDYVGAHGHEMRLLRDRRFPEKLQVLEAGGPFVDKIKVAVMLALFIAGPVFLWEMWMFIAAGLYQAERKIVYSFFPVMLALFGLGVSFGFYYMVPNAIYFLQADGIATDGLSREMSLGEYLKFLRGLSLALGIVFQLPVIQVVLSKTGLVDPKLYAQYRGHMAIAALVIAMFLTPPDPYTQLLLAGPAIVLWEVGYWVSRLFWTPPPVLIPEEELTGSEVAT</sequence>
<keyword evidence="8" id="KW-1185">Reference proteome</keyword>
<dbReference type="PANTHER" id="PTHR30371">
    <property type="entry name" value="SEC-INDEPENDENT PROTEIN TRANSLOCASE PROTEIN TATC"/>
    <property type="match status" value="1"/>
</dbReference>
<proteinExistence type="inferred from homology"/>
<protein>
    <recommendedName>
        <fullName evidence="5">Sec-independent protein translocase protein TatC</fullName>
    </recommendedName>
</protein>
<evidence type="ECO:0000256" key="6">
    <source>
        <dbReference type="SAM" id="MobiDB-lite"/>
    </source>
</evidence>
<dbReference type="GO" id="GO:0043953">
    <property type="term" value="P:protein transport by the Tat complex"/>
    <property type="evidence" value="ECO:0007669"/>
    <property type="project" value="UniProtKB-UniRule"/>
</dbReference>
<feature type="transmembrane region" description="Helical" evidence="5">
    <location>
        <begin position="234"/>
        <end position="255"/>
    </location>
</feature>
<dbReference type="InterPro" id="IPR002033">
    <property type="entry name" value="TatC"/>
</dbReference>
<evidence type="ECO:0000256" key="5">
    <source>
        <dbReference type="HAMAP-Rule" id="MF_00902"/>
    </source>
</evidence>
<gene>
    <name evidence="5 7" type="primary">tatC</name>
    <name evidence="7" type="ORF">Poly30_40400</name>
</gene>
<dbReference type="GO" id="GO:0009977">
    <property type="term" value="F:proton motive force dependent protein transmembrane transporter activity"/>
    <property type="evidence" value="ECO:0007669"/>
    <property type="project" value="TreeGrafter"/>
</dbReference>
<dbReference type="AlphaFoldDB" id="A0A518EWL7"/>
<accession>A0A518EWL7</accession>
<dbReference type="EMBL" id="CP036434">
    <property type="protein sequence ID" value="QDV08492.1"/>
    <property type="molecule type" value="Genomic_DNA"/>
</dbReference>
<dbReference type="Proteomes" id="UP000320390">
    <property type="component" value="Chromosome"/>
</dbReference>
<keyword evidence="4 5" id="KW-0472">Membrane</keyword>
<dbReference type="GO" id="GO:0033281">
    <property type="term" value="C:TAT protein transport complex"/>
    <property type="evidence" value="ECO:0007669"/>
    <property type="project" value="UniProtKB-UniRule"/>
</dbReference>
<evidence type="ECO:0000256" key="1">
    <source>
        <dbReference type="ARBA" id="ARBA00004141"/>
    </source>
</evidence>
<evidence type="ECO:0000313" key="7">
    <source>
        <dbReference type="EMBL" id="QDV08492.1"/>
    </source>
</evidence>
<evidence type="ECO:0000313" key="8">
    <source>
        <dbReference type="Proteomes" id="UP000320390"/>
    </source>
</evidence>
<dbReference type="PRINTS" id="PR01840">
    <property type="entry name" value="TATCFAMILY"/>
</dbReference>
<dbReference type="GO" id="GO:0065002">
    <property type="term" value="P:intracellular protein transmembrane transport"/>
    <property type="evidence" value="ECO:0007669"/>
    <property type="project" value="TreeGrafter"/>
</dbReference>
<name>A0A518EWL7_9BACT</name>
<keyword evidence="2 5" id="KW-0812">Transmembrane</keyword>
<dbReference type="HAMAP" id="MF_00902">
    <property type="entry name" value="TatC"/>
    <property type="match status" value="1"/>
</dbReference>
<feature type="transmembrane region" description="Helical" evidence="5">
    <location>
        <begin position="181"/>
        <end position="205"/>
    </location>
</feature>
<feature type="transmembrane region" description="Helical" evidence="5">
    <location>
        <begin position="267"/>
        <end position="286"/>
    </location>
</feature>
<keyword evidence="5" id="KW-0653">Protein transport</keyword>
<dbReference type="Pfam" id="PF00902">
    <property type="entry name" value="TatC"/>
    <property type="match status" value="1"/>
</dbReference>
<comment type="caution">
    <text evidence="5">Lacks conserved residue(s) required for the propagation of feature annotation.</text>
</comment>
<evidence type="ECO:0000256" key="2">
    <source>
        <dbReference type="ARBA" id="ARBA00022692"/>
    </source>
</evidence>
<keyword evidence="5" id="KW-0811">Translocation</keyword>
<dbReference type="PANTHER" id="PTHR30371:SF0">
    <property type="entry name" value="SEC-INDEPENDENT PROTEIN TRANSLOCASE PROTEIN TATC, CHLOROPLASTIC-RELATED"/>
    <property type="match status" value="1"/>
</dbReference>
<reference evidence="7 8" key="1">
    <citation type="submission" date="2019-02" db="EMBL/GenBank/DDBJ databases">
        <title>Deep-cultivation of Planctomycetes and their phenomic and genomic characterization uncovers novel biology.</title>
        <authorList>
            <person name="Wiegand S."/>
            <person name="Jogler M."/>
            <person name="Boedeker C."/>
            <person name="Pinto D."/>
            <person name="Vollmers J."/>
            <person name="Rivas-Marin E."/>
            <person name="Kohn T."/>
            <person name="Peeters S.H."/>
            <person name="Heuer A."/>
            <person name="Rast P."/>
            <person name="Oberbeckmann S."/>
            <person name="Bunk B."/>
            <person name="Jeske O."/>
            <person name="Meyerdierks A."/>
            <person name="Storesund J.E."/>
            <person name="Kallscheuer N."/>
            <person name="Luecker S."/>
            <person name="Lage O.M."/>
            <person name="Pohl T."/>
            <person name="Merkel B.J."/>
            <person name="Hornburger P."/>
            <person name="Mueller R.-W."/>
            <person name="Bruemmer F."/>
            <person name="Labrenz M."/>
            <person name="Spormann A.M."/>
            <person name="Op den Camp H."/>
            <person name="Overmann J."/>
            <person name="Amann R."/>
            <person name="Jetten M.S.M."/>
            <person name="Mascher T."/>
            <person name="Medema M.H."/>
            <person name="Devos D.P."/>
            <person name="Kaster A.-K."/>
            <person name="Ovreas L."/>
            <person name="Rohde M."/>
            <person name="Galperin M.Y."/>
            <person name="Jogler C."/>
        </authorList>
    </citation>
    <scope>NUCLEOTIDE SEQUENCE [LARGE SCALE GENOMIC DNA]</scope>
    <source>
        <strain evidence="7 8">Poly30</strain>
    </source>
</reference>
<keyword evidence="3 5" id="KW-1133">Transmembrane helix</keyword>